<feature type="domain" description="O-antigen ligase-related" evidence="7">
    <location>
        <begin position="206"/>
        <end position="364"/>
    </location>
</feature>
<gene>
    <name evidence="8" type="ORF">A2V69_01585</name>
</gene>
<dbReference type="PROSITE" id="PS50293">
    <property type="entry name" value="TPR_REGION"/>
    <property type="match status" value="1"/>
</dbReference>
<dbReference type="SUPFAM" id="SSF48452">
    <property type="entry name" value="TPR-like"/>
    <property type="match status" value="1"/>
</dbReference>
<evidence type="ECO:0000256" key="4">
    <source>
        <dbReference type="ARBA" id="ARBA00023136"/>
    </source>
</evidence>
<dbReference type="AlphaFoldDB" id="A0A1G2F6M2"/>
<proteinExistence type="predicted"/>
<dbReference type="Gene3D" id="1.25.40.10">
    <property type="entry name" value="Tetratricopeptide repeat domain"/>
    <property type="match status" value="1"/>
</dbReference>
<dbReference type="EMBL" id="MHMT01000003">
    <property type="protein sequence ID" value="OGZ33201.1"/>
    <property type="molecule type" value="Genomic_DNA"/>
</dbReference>
<evidence type="ECO:0000313" key="9">
    <source>
        <dbReference type="Proteomes" id="UP000177810"/>
    </source>
</evidence>
<dbReference type="PANTHER" id="PTHR37422">
    <property type="entry name" value="TEICHURONIC ACID BIOSYNTHESIS PROTEIN TUAE"/>
    <property type="match status" value="1"/>
</dbReference>
<feature type="repeat" description="TPR" evidence="5">
    <location>
        <begin position="697"/>
        <end position="730"/>
    </location>
</feature>
<feature type="transmembrane region" description="Helical" evidence="6">
    <location>
        <begin position="130"/>
        <end position="149"/>
    </location>
</feature>
<feature type="transmembrane region" description="Helical" evidence="6">
    <location>
        <begin position="409"/>
        <end position="427"/>
    </location>
</feature>
<evidence type="ECO:0000256" key="5">
    <source>
        <dbReference type="PROSITE-ProRule" id="PRU00339"/>
    </source>
</evidence>
<dbReference type="InterPro" id="IPR051533">
    <property type="entry name" value="WaaL-like"/>
</dbReference>
<dbReference type="InterPro" id="IPR011990">
    <property type="entry name" value="TPR-like_helical_dom_sf"/>
</dbReference>
<feature type="transmembrane region" description="Helical" evidence="6">
    <location>
        <begin position="70"/>
        <end position="91"/>
    </location>
</feature>
<reference evidence="8 9" key="1">
    <citation type="journal article" date="2016" name="Nat. Commun.">
        <title>Thousands of microbial genomes shed light on interconnected biogeochemical processes in an aquifer system.</title>
        <authorList>
            <person name="Anantharaman K."/>
            <person name="Brown C.T."/>
            <person name="Hug L.A."/>
            <person name="Sharon I."/>
            <person name="Castelle C.J."/>
            <person name="Probst A.J."/>
            <person name="Thomas B.C."/>
            <person name="Singh A."/>
            <person name="Wilkins M.J."/>
            <person name="Karaoz U."/>
            <person name="Brodie E.L."/>
            <person name="Williams K.H."/>
            <person name="Hubbard S.S."/>
            <person name="Banfield J.F."/>
        </authorList>
    </citation>
    <scope>NUCLEOTIDE SEQUENCE [LARGE SCALE GENOMIC DNA]</scope>
</reference>
<organism evidence="8 9">
    <name type="scientific">Candidatus Portnoybacteria bacterium RBG_13_40_8</name>
    <dbReference type="NCBI Taxonomy" id="1801990"/>
    <lineage>
        <taxon>Bacteria</taxon>
        <taxon>Candidatus Portnoyibacteriota</taxon>
    </lineage>
</organism>
<keyword evidence="5" id="KW-0802">TPR repeat</keyword>
<dbReference type="InterPro" id="IPR019734">
    <property type="entry name" value="TPR_rpt"/>
</dbReference>
<keyword evidence="3 6" id="KW-1133">Transmembrane helix</keyword>
<evidence type="ECO:0000256" key="2">
    <source>
        <dbReference type="ARBA" id="ARBA00022692"/>
    </source>
</evidence>
<feature type="transmembrane region" description="Helical" evidence="6">
    <location>
        <begin position="12"/>
        <end position="33"/>
    </location>
</feature>
<dbReference type="InterPro" id="IPR007016">
    <property type="entry name" value="O-antigen_ligase-rel_domated"/>
</dbReference>
<feature type="transmembrane region" description="Helical" evidence="6">
    <location>
        <begin position="439"/>
        <end position="460"/>
    </location>
</feature>
<dbReference type="Pfam" id="PF13181">
    <property type="entry name" value="TPR_8"/>
    <property type="match status" value="1"/>
</dbReference>
<dbReference type="STRING" id="1801990.A2V69_01585"/>
<dbReference type="Pfam" id="PF04932">
    <property type="entry name" value="Wzy_C"/>
    <property type="match status" value="1"/>
</dbReference>
<keyword evidence="2 6" id="KW-0812">Transmembrane</keyword>
<feature type="transmembrane region" description="Helical" evidence="6">
    <location>
        <begin position="248"/>
        <end position="266"/>
    </location>
</feature>
<comment type="subcellular location">
    <subcellularLocation>
        <location evidence="1">Membrane</location>
        <topology evidence="1">Multi-pass membrane protein</topology>
    </subcellularLocation>
</comment>
<evidence type="ECO:0000259" key="7">
    <source>
        <dbReference type="Pfam" id="PF04932"/>
    </source>
</evidence>
<protein>
    <recommendedName>
        <fullName evidence="7">O-antigen ligase-related domain-containing protein</fullName>
    </recommendedName>
</protein>
<sequence length="743" mass="84760">MNPSLTYVKILRWGIFISLFLPLVIFSQYISPFHFGKMVVFRVIVEFLAVFYILLIIVDRNYRPKWTFLLIAFSVFTALYFLTGVIGVNFYNSWWGSLERMGGIFSFLHFWVYFIILTSVIKNIEDWNKILKISVGVGFLSILFAYGQRLRLGDFFVGWQHGERVIGTIGNPALFAGYLLFILYLALLFLLKKETKIQEKGFFTAVIILGIPVLLMTAVRGAILSFLGSIFLLAIFFIFTLKNRKIKISLLIAVIIFIILTVFILLNKDQAWVRGVSWLSRITDISKDTSTIQTRLWSWTSAINGWKEKPIFGWGPENFMFLHMKYFDARHFTGLGSETIWDRAHNIFLEMLSTEGVAGLISYLSIFGIAFYFLIKKLKTGAIDGLTFGVLSAALIAYIGQNLFIFDTFANYFLFFLVLGYINFLLFKKDQAEIPVSGPAQSPSLFLISILLILVAFIVYQTNIKPARANFACTRAIIAGQGGNAQRAYDKYVEALNYNTPQGAYEIRHKLATFAIQVSESQRQKNGDFNPELLRYAIKETEKNIDKYPLDTTPYLYVGRMHILLINKDSGAGNRAEEYINKAIALNDKNPRIWYELGQAQMSEKKYQESYESFKKALELNPSVSLSWWFLGVVALQVGHYDEAVYDVEKAIAMGYSDYKNSIADLMRLVNIYEKVGNIPKVTEYYLLAIAEQPGNPQFYASLAAAYAKTGDYNKAKETALKAVEIDPKFKEEAEKFINSLPK</sequence>
<feature type="transmembrane region" description="Helical" evidence="6">
    <location>
        <begin position="39"/>
        <end position="58"/>
    </location>
</feature>
<dbReference type="SMART" id="SM00028">
    <property type="entry name" value="TPR"/>
    <property type="match status" value="5"/>
</dbReference>
<name>A0A1G2F6M2_9BACT</name>
<dbReference type="PROSITE" id="PS50005">
    <property type="entry name" value="TPR"/>
    <property type="match status" value="2"/>
</dbReference>
<dbReference type="PANTHER" id="PTHR37422:SF13">
    <property type="entry name" value="LIPOPOLYSACCHARIDE BIOSYNTHESIS PROTEIN PA4999-RELATED"/>
    <property type="match status" value="1"/>
</dbReference>
<evidence type="ECO:0000256" key="1">
    <source>
        <dbReference type="ARBA" id="ARBA00004141"/>
    </source>
</evidence>
<feature type="transmembrane region" description="Helical" evidence="6">
    <location>
        <begin position="382"/>
        <end position="403"/>
    </location>
</feature>
<dbReference type="Pfam" id="PF00515">
    <property type="entry name" value="TPR_1"/>
    <property type="match status" value="1"/>
</dbReference>
<feature type="repeat" description="TPR" evidence="5">
    <location>
        <begin position="591"/>
        <end position="624"/>
    </location>
</feature>
<feature type="transmembrane region" description="Helical" evidence="6">
    <location>
        <begin position="224"/>
        <end position="241"/>
    </location>
</feature>
<dbReference type="GO" id="GO:0016020">
    <property type="term" value="C:membrane"/>
    <property type="evidence" value="ECO:0007669"/>
    <property type="project" value="UniProtKB-SubCell"/>
</dbReference>
<feature type="transmembrane region" description="Helical" evidence="6">
    <location>
        <begin position="356"/>
        <end position="375"/>
    </location>
</feature>
<feature type="transmembrane region" description="Helical" evidence="6">
    <location>
        <begin position="202"/>
        <end position="218"/>
    </location>
</feature>
<keyword evidence="4 6" id="KW-0472">Membrane</keyword>
<evidence type="ECO:0000313" key="8">
    <source>
        <dbReference type="EMBL" id="OGZ33201.1"/>
    </source>
</evidence>
<comment type="caution">
    <text evidence="8">The sequence shown here is derived from an EMBL/GenBank/DDBJ whole genome shotgun (WGS) entry which is preliminary data.</text>
</comment>
<evidence type="ECO:0000256" key="3">
    <source>
        <dbReference type="ARBA" id="ARBA00022989"/>
    </source>
</evidence>
<dbReference type="Proteomes" id="UP000177810">
    <property type="component" value="Unassembled WGS sequence"/>
</dbReference>
<feature type="transmembrane region" description="Helical" evidence="6">
    <location>
        <begin position="169"/>
        <end position="190"/>
    </location>
</feature>
<feature type="transmembrane region" description="Helical" evidence="6">
    <location>
        <begin position="103"/>
        <end position="121"/>
    </location>
</feature>
<evidence type="ECO:0000256" key="6">
    <source>
        <dbReference type="SAM" id="Phobius"/>
    </source>
</evidence>
<accession>A0A1G2F6M2</accession>